<name>A0A944M8D9_9GAMM</name>
<proteinExistence type="predicted"/>
<feature type="transmembrane region" description="Helical" evidence="5">
    <location>
        <begin position="167"/>
        <end position="189"/>
    </location>
</feature>
<feature type="domain" description="O-antigen ligase-related" evidence="6">
    <location>
        <begin position="210"/>
        <end position="374"/>
    </location>
</feature>
<feature type="transmembrane region" description="Helical" evidence="5">
    <location>
        <begin position="201"/>
        <end position="220"/>
    </location>
</feature>
<dbReference type="GO" id="GO:0016874">
    <property type="term" value="F:ligase activity"/>
    <property type="evidence" value="ECO:0007669"/>
    <property type="project" value="UniProtKB-KW"/>
</dbReference>
<evidence type="ECO:0000259" key="6">
    <source>
        <dbReference type="Pfam" id="PF04932"/>
    </source>
</evidence>
<keyword evidence="3 5" id="KW-1133">Transmembrane helix</keyword>
<dbReference type="PANTHER" id="PTHR37422">
    <property type="entry name" value="TEICHURONIC ACID BIOSYNTHESIS PROTEIN TUAE"/>
    <property type="match status" value="1"/>
</dbReference>
<feature type="transmembrane region" description="Helical" evidence="5">
    <location>
        <begin position="226"/>
        <end position="245"/>
    </location>
</feature>
<feature type="transmembrane region" description="Helical" evidence="5">
    <location>
        <begin position="127"/>
        <end position="147"/>
    </location>
</feature>
<comment type="caution">
    <text evidence="7">The sequence shown here is derived from an EMBL/GenBank/DDBJ whole genome shotgun (WGS) entry which is preliminary data.</text>
</comment>
<reference evidence="7 8" key="1">
    <citation type="submission" date="2021-05" db="EMBL/GenBank/DDBJ databases">
        <title>Genetic and Functional Diversity in Clade A Lucinid endosymbionts from the Bahamas.</title>
        <authorList>
            <person name="Giani N.M."/>
            <person name="Engel A.S."/>
            <person name="Campbell B.J."/>
        </authorList>
    </citation>
    <scope>NUCLEOTIDE SEQUENCE [LARGE SCALE GENOMIC DNA]</scope>
    <source>
        <strain evidence="7">LUC16012Gg_MoonRockCtena</strain>
    </source>
</reference>
<dbReference type="InterPro" id="IPR007016">
    <property type="entry name" value="O-antigen_ligase-rel_domated"/>
</dbReference>
<keyword evidence="7" id="KW-0436">Ligase</keyword>
<organism evidence="7 8">
    <name type="scientific">Candidatus Thiodiazotropha taylori</name>
    <dbReference type="NCBI Taxonomy" id="2792791"/>
    <lineage>
        <taxon>Bacteria</taxon>
        <taxon>Pseudomonadati</taxon>
        <taxon>Pseudomonadota</taxon>
        <taxon>Gammaproteobacteria</taxon>
        <taxon>Chromatiales</taxon>
        <taxon>Sedimenticolaceae</taxon>
        <taxon>Candidatus Thiodiazotropha</taxon>
    </lineage>
</organism>
<evidence type="ECO:0000256" key="3">
    <source>
        <dbReference type="ARBA" id="ARBA00022989"/>
    </source>
</evidence>
<dbReference type="GO" id="GO:0016020">
    <property type="term" value="C:membrane"/>
    <property type="evidence" value="ECO:0007669"/>
    <property type="project" value="UniProtKB-SubCell"/>
</dbReference>
<gene>
    <name evidence="7" type="ORF">KME65_09440</name>
</gene>
<feature type="transmembrane region" description="Helical" evidence="5">
    <location>
        <begin position="362"/>
        <end position="382"/>
    </location>
</feature>
<evidence type="ECO:0000256" key="1">
    <source>
        <dbReference type="ARBA" id="ARBA00004141"/>
    </source>
</evidence>
<evidence type="ECO:0000313" key="7">
    <source>
        <dbReference type="EMBL" id="MBT2989174.1"/>
    </source>
</evidence>
<feature type="transmembrane region" description="Helical" evidence="5">
    <location>
        <begin position="25"/>
        <end position="58"/>
    </location>
</feature>
<evidence type="ECO:0000256" key="2">
    <source>
        <dbReference type="ARBA" id="ARBA00022692"/>
    </source>
</evidence>
<dbReference type="AlphaFoldDB" id="A0A944M8D9"/>
<keyword evidence="2 5" id="KW-0812">Transmembrane</keyword>
<dbReference type="Pfam" id="PF04932">
    <property type="entry name" value="Wzy_C"/>
    <property type="match status" value="1"/>
</dbReference>
<dbReference type="EMBL" id="JAHHGM010000007">
    <property type="protein sequence ID" value="MBT2989174.1"/>
    <property type="molecule type" value="Genomic_DNA"/>
</dbReference>
<accession>A0A944M8D9</accession>
<feature type="transmembrane region" description="Helical" evidence="5">
    <location>
        <begin position="104"/>
        <end position="120"/>
    </location>
</feature>
<sequence length="453" mass="51316">MLKYPVYPLIADMSGSSRWYSAMEWIGFTGLTLFCFFSLLSIAGANIGLALMLLALVLSPDAWRQLPRQSLFRAAVLSIVYVLASRYMLTADLIGDLEVRNNQTRDWVLIFLFPVTAWWISRHPNRYLYGLGLMLAGFTLGILYSLWEMDLGGLLGGVRTGMHFGKPVIFGFDCAVAILAMISLSAYWLNPKLKLSRTQRAIRVGVSLFILLFYSQGVVFSQSRGVWLALLVTLPVVSAILWYGLKAGYVVDKRRLGWVGLVALTVAAFAVALNWKIITERVADEKEVFGVVLSEGLDKAPLDSSTYRLHLWRFGITRWLERPVFGWGPGMTESLVEAENAEALKHDGKESFDHLHNAYLELLLQLGLIGLCFVLWLAALMVTCLVRNFRQHSVSVYWFSFLIGNFVLISVYSLTDFRHLHWNWRFYWLILAGIVFAQCIVRSRKRDGESNAD</sequence>
<dbReference type="Proteomes" id="UP000770889">
    <property type="component" value="Unassembled WGS sequence"/>
</dbReference>
<evidence type="ECO:0000313" key="8">
    <source>
        <dbReference type="Proteomes" id="UP000770889"/>
    </source>
</evidence>
<evidence type="ECO:0000256" key="4">
    <source>
        <dbReference type="ARBA" id="ARBA00023136"/>
    </source>
</evidence>
<feature type="transmembrane region" description="Helical" evidence="5">
    <location>
        <begin position="257"/>
        <end position="278"/>
    </location>
</feature>
<keyword evidence="4 5" id="KW-0472">Membrane</keyword>
<evidence type="ECO:0000256" key="5">
    <source>
        <dbReference type="SAM" id="Phobius"/>
    </source>
</evidence>
<feature type="transmembrane region" description="Helical" evidence="5">
    <location>
        <begin position="70"/>
        <end position="89"/>
    </location>
</feature>
<dbReference type="PANTHER" id="PTHR37422:SF13">
    <property type="entry name" value="LIPOPOLYSACCHARIDE BIOSYNTHESIS PROTEIN PA4999-RELATED"/>
    <property type="match status" value="1"/>
</dbReference>
<protein>
    <submittedName>
        <fullName evidence="7">O-antigen ligase family protein</fullName>
    </submittedName>
</protein>
<dbReference type="InterPro" id="IPR051533">
    <property type="entry name" value="WaaL-like"/>
</dbReference>
<feature type="transmembrane region" description="Helical" evidence="5">
    <location>
        <begin position="424"/>
        <end position="441"/>
    </location>
</feature>
<comment type="subcellular location">
    <subcellularLocation>
        <location evidence="1">Membrane</location>
        <topology evidence="1">Multi-pass membrane protein</topology>
    </subcellularLocation>
</comment>
<feature type="transmembrane region" description="Helical" evidence="5">
    <location>
        <begin position="394"/>
        <end position="412"/>
    </location>
</feature>